<dbReference type="Pfam" id="PF08282">
    <property type="entry name" value="Hydrolase_3"/>
    <property type="match status" value="1"/>
</dbReference>
<protein>
    <submittedName>
        <fullName evidence="1">Cof-type HAD-IIB family hydrolase</fullName>
        <ecNumber evidence="1">3.1.3.-</ecNumber>
    </submittedName>
</protein>
<dbReference type="CDD" id="cd07516">
    <property type="entry name" value="HAD_Pase"/>
    <property type="match status" value="1"/>
</dbReference>
<dbReference type="PANTHER" id="PTHR10000:SF8">
    <property type="entry name" value="HAD SUPERFAMILY HYDROLASE-LIKE, TYPE 3"/>
    <property type="match status" value="1"/>
</dbReference>
<dbReference type="EC" id="3.1.3.-" evidence="1"/>
<evidence type="ECO:0000313" key="1">
    <source>
        <dbReference type="EMBL" id="WZL68836.1"/>
    </source>
</evidence>
<proteinExistence type="predicted"/>
<keyword evidence="1" id="KW-0378">Hydrolase</keyword>
<dbReference type="SFLD" id="SFLDS00003">
    <property type="entry name" value="Haloacid_Dehalogenase"/>
    <property type="match status" value="1"/>
</dbReference>
<dbReference type="GO" id="GO:0016787">
    <property type="term" value="F:hydrolase activity"/>
    <property type="evidence" value="ECO:0007669"/>
    <property type="project" value="UniProtKB-KW"/>
</dbReference>
<name>A0ABZ2Y487_9FIRM</name>
<dbReference type="SFLD" id="SFLDG01140">
    <property type="entry name" value="C2.B:_Phosphomannomutase_and_P"/>
    <property type="match status" value="1"/>
</dbReference>
<dbReference type="InterPro" id="IPR036412">
    <property type="entry name" value="HAD-like_sf"/>
</dbReference>
<gene>
    <name evidence="1" type="ORF">QBE51_08340</name>
</gene>
<dbReference type="NCBIfam" id="TIGR01484">
    <property type="entry name" value="HAD-SF-IIB"/>
    <property type="match status" value="1"/>
</dbReference>
<evidence type="ECO:0000313" key="2">
    <source>
        <dbReference type="Proteomes" id="UP001486565"/>
    </source>
</evidence>
<dbReference type="PANTHER" id="PTHR10000">
    <property type="entry name" value="PHOSPHOSERINE PHOSPHATASE"/>
    <property type="match status" value="1"/>
</dbReference>
<dbReference type="EMBL" id="CP121687">
    <property type="protein sequence ID" value="WZL68836.1"/>
    <property type="molecule type" value="Genomic_DNA"/>
</dbReference>
<dbReference type="InterPro" id="IPR000150">
    <property type="entry name" value="Cof"/>
</dbReference>
<keyword evidence="2" id="KW-1185">Reference proteome</keyword>
<organism evidence="1 2">
    <name type="scientific">Defluviitalea saccharophila</name>
    <dbReference type="NCBI Taxonomy" id="879970"/>
    <lineage>
        <taxon>Bacteria</taxon>
        <taxon>Bacillati</taxon>
        <taxon>Bacillota</taxon>
        <taxon>Clostridia</taxon>
        <taxon>Lachnospirales</taxon>
        <taxon>Defluviitaleaceae</taxon>
        <taxon>Defluviitalea</taxon>
    </lineage>
</organism>
<dbReference type="NCBIfam" id="TIGR00099">
    <property type="entry name" value="Cof-subfamily"/>
    <property type="match status" value="1"/>
</dbReference>
<dbReference type="SUPFAM" id="SSF56784">
    <property type="entry name" value="HAD-like"/>
    <property type="match status" value="1"/>
</dbReference>
<dbReference type="InterPro" id="IPR006379">
    <property type="entry name" value="HAD-SF_hydro_IIB"/>
</dbReference>
<dbReference type="Gene3D" id="3.40.50.1000">
    <property type="entry name" value="HAD superfamily/HAD-like"/>
    <property type="match status" value="1"/>
</dbReference>
<dbReference type="PROSITE" id="PS01228">
    <property type="entry name" value="COF_1"/>
    <property type="match status" value="1"/>
</dbReference>
<dbReference type="PROSITE" id="PS01229">
    <property type="entry name" value="COF_2"/>
    <property type="match status" value="1"/>
</dbReference>
<dbReference type="InterPro" id="IPR023214">
    <property type="entry name" value="HAD_sf"/>
</dbReference>
<dbReference type="Gene3D" id="3.30.1240.10">
    <property type="match status" value="1"/>
</dbReference>
<dbReference type="SFLD" id="SFLDG01144">
    <property type="entry name" value="C2.B.4:_PGP_Like"/>
    <property type="match status" value="1"/>
</dbReference>
<dbReference type="Proteomes" id="UP001486565">
    <property type="component" value="Chromosome"/>
</dbReference>
<sequence length="262" mass="30178">MGYKLIGLDMDGTLLNSKHEVTLNTQRVLKECMEKGIKVVLASGRLWESMYAFTKHLGLVDEYVSLNGAVITSPKDQQKVFKAFLKDEDYHYLLHQLKDIQMPVYVFDMDRYYTQKNWDDKESIEEISGMNAELIEDFYSIKNPTKILLSFQNEEEIKALTERIQHPDYKLIRTGFNYIEIVRKDVSKGEAIRWLAQKYGYQREEILTIGDSENDIEMLSYAGLGIAMENAAPNVKAAADQITDTCDNEGVAQAINKYVFNR</sequence>
<accession>A0ABZ2Y487</accession>
<reference evidence="1 2" key="1">
    <citation type="submission" date="2023-03" db="EMBL/GenBank/DDBJ databases">
        <title>Novel Species.</title>
        <authorList>
            <person name="Ma S."/>
        </authorList>
    </citation>
    <scope>NUCLEOTIDE SEQUENCE [LARGE SCALE GENOMIC DNA]</scope>
    <source>
        <strain evidence="1 2">LIND6LT2</strain>
    </source>
</reference>
<dbReference type="RefSeq" id="WP_341875842.1">
    <property type="nucleotide sequence ID" value="NZ_CP121687.1"/>
</dbReference>